<protein>
    <submittedName>
        <fullName evidence="2">Plasmid pRiA4b ORF-3 family protein</fullName>
    </submittedName>
</protein>
<dbReference type="EMBL" id="JAGSOJ010000001">
    <property type="protein sequence ID" value="MCM1988812.1"/>
    <property type="molecule type" value="Genomic_DNA"/>
</dbReference>
<dbReference type="RefSeq" id="WP_250857680.1">
    <property type="nucleotide sequence ID" value="NZ_JAGSOJ010000001.1"/>
</dbReference>
<dbReference type="InterPro" id="IPR012912">
    <property type="entry name" value="Plasmid_pRiA4b_Orf3-like"/>
</dbReference>
<dbReference type="Pfam" id="PF07929">
    <property type="entry name" value="PRiA4_ORF3"/>
    <property type="match status" value="1"/>
</dbReference>
<dbReference type="Gene3D" id="3.10.290.30">
    <property type="entry name" value="MM3350-like"/>
    <property type="match status" value="1"/>
</dbReference>
<accession>A0A9J6NXM4</accession>
<sequence>MKSYKIKIEFIESDPLIYREVIMPAGATFNRLHDTIQTVTNFYSGYPRDYNHLFEFNLSKENLKITNDSETYDENKIVKAKYKKAKLDKKNDPFGIIAKHLNTTIRKPQSIKIDKYIEKYGKINYRYDYGDEWRILITLEEIIEDYYYGYPTLIDGAETAPPEDVGGLGGYYEFLKVYHDENHPDHKNIKKWAEEQLYREYDKEWTNLMLKHIKYKKTEWDKINQHE</sequence>
<dbReference type="AlphaFoldDB" id="A0A9J6NXM4"/>
<proteinExistence type="predicted"/>
<name>A0A9J6NXM4_9CLOT</name>
<dbReference type="PANTHER" id="PTHR41878">
    <property type="entry name" value="LEXA REPRESSOR-RELATED"/>
    <property type="match status" value="1"/>
</dbReference>
<comment type="caution">
    <text evidence="2">The sequence shown here is derived from an EMBL/GenBank/DDBJ whole genome shotgun (WGS) entry which is preliminary data.</text>
</comment>
<evidence type="ECO:0000313" key="2">
    <source>
        <dbReference type="EMBL" id="MCM1988812.1"/>
    </source>
</evidence>
<keyword evidence="3" id="KW-1185">Reference proteome</keyword>
<evidence type="ECO:0000313" key="3">
    <source>
        <dbReference type="Proteomes" id="UP001056429"/>
    </source>
</evidence>
<gene>
    <name evidence="2" type="ORF">KDK92_03595</name>
</gene>
<dbReference type="InterPro" id="IPR024047">
    <property type="entry name" value="MM3350-like_sf"/>
</dbReference>
<reference evidence="2" key="1">
    <citation type="journal article" date="2021" name="mSystems">
        <title>Bacteria and Archaea Synergistically Convert Glycine Betaine to Biogenic Methane in the Formosa Cold Seep of the South China Sea.</title>
        <authorList>
            <person name="Li L."/>
            <person name="Zhang W."/>
            <person name="Zhang S."/>
            <person name="Song L."/>
            <person name="Sun Q."/>
            <person name="Zhang H."/>
            <person name="Xiang H."/>
            <person name="Dong X."/>
        </authorList>
    </citation>
    <scope>NUCLEOTIDE SEQUENCE</scope>
    <source>
        <strain evidence="2">ZWT</strain>
    </source>
</reference>
<evidence type="ECO:0000259" key="1">
    <source>
        <dbReference type="Pfam" id="PF07929"/>
    </source>
</evidence>
<organism evidence="2 3">
    <name type="scientific">Oceanirhabdus seepicola</name>
    <dbReference type="NCBI Taxonomy" id="2828781"/>
    <lineage>
        <taxon>Bacteria</taxon>
        <taxon>Bacillati</taxon>
        <taxon>Bacillota</taxon>
        <taxon>Clostridia</taxon>
        <taxon>Eubacteriales</taxon>
        <taxon>Clostridiaceae</taxon>
        <taxon>Oceanirhabdus</taxon>
    </lineage>
</organism>
<dbReference type="Proteomes" id="UP001056429">
    <property type="component" value="Unassembled WGS sequence"/>
</dbReference>
<feature type="domain" description="Plasmid pRiA4b Orf3-like" evidence="1">
    <location>
        <begin position="3"/>
        <end position="207"/>
    </location>
</feature>
<dbReference type="PANTHER" id="PTHR41878:SF1">
    <property type="entry name" value="TNPR PROTEIN"/>
    <property type="match status" value="1"/>
</dbReference>
<dbReference type="SUPFAM" id="SSF159941">
    <property type="entry name" value="MM3350-like"/>
    <property type="match status" value="1"/>
</dbReference>
<reference evidence="2" key="2">
    <citation type="submission" date="2021-04" db="EMBL/GenBank/DDBJ databases">
        <authorList>
            <person name="Dong X."/>
        </authorList>
    </citation>
    <scope>NUCLEOTIDE SEQUENCE</scope>
    <source>
        <strain evidence="2">ZWT</strain>
    </source>
</reference>